<gene>
    <name evidence="1" type="ORF">AMORRO_LOCUS599</name>
</gene>
<comment type="caution">
    <text evidence="1">The sequence shown here is derived from an EMBL/GenBank/DDBJ whole genome shotgun (WGS) entry which is preliminary data.</text>
</comment>
<evidence type="ECO:0000313" key="1">
    <source>
        <dbReference type="EMBL" id="CAG8445813.1"/>
    </source>
</evidence>
<name>A0A9N8VA61_9GLOM</name>
<evidence type="ECO:0000313" key="2">
    <source>
        <dbReference type="Proteomes" id="UP000789342"/>
    </source>
</evidence>
<accession>A0A9N8VA61</accession>
<protein>
    <submittedName>
        <fullName evidence="1">3626_t:CDS:1</fullName>
    </submittedName>
</protein>
<dbReference type="SUPFAM" id="SSF46689">
    <property type="entry name" value="Homeodomain-like"/>
    <property type="match status" value="1"/>
</dbReference>
<dbReference type="AlphaFoldDB" id="A0A9N8VA61"/>
<dbReference type="InterPro" id="IPR009057">
    <property type="entry name" value="Homeodomain-like_sf"/>
</dbReference>
<dbReference type="EMBL" id="CAJVPV010000179">
    <property type="protein sequence ID" value="CAG8445813.1"/>
    <property type="molecule type" value="Genomic_DNA"/>
</dbReference>
<proteinExistence type="predicted"/>
<dbReference type="Proteomes" id="UP000789342">
    <property type="component" value="Unassembled WGS sequence"/>
</dbReference>
<reference evidence="1" key="1">
    <citation type="submission" date="2021-06" db="EMBL/GenBank/DDBJ databases">
        <authorList>
            <person name="Kallberg Y."/>
            <person name="Tangrot J."/>
            <person name="Rosling A."/>
        </authorList>
    </citation>
    <scope>NUCLEOTIDE SEQUENCE</scope>
    <source>
        <strain evidence="1">CL551</strain>
    </source>
</reference>
<keyword evidence="2" id="KW-1185">Reference proteome</keyword>
<organism evidence="1 2">
    <name type="scientific">Acaulospora morrowiae</name>
    <dbReference type="NCBI Taxonomy" id="94023"/>
    <lineage>
        <taxon>Eukaryota</taxon>
        <taxon>Fungi</taxon>
        <taxon>Fungi incertae sedis</taxon>
        <taxon>Mucoromycota</taxon>
        <taxon>Glomeromycotina</taxon>
        <taxon>Glomeromycetes</taxon>
        <taxon>Diversisporales</taxon>
        <taxon>Acaulosporaceae</taxon>
        <taxon>Acaulospora</taxon>
    </lineage>
</organism>
<sequence>MSERHSSFVKDGWIQNDINLLVDSLNTHQGDFNMAAKIVGRSAFECHKKWKKDLRDVTSFPVRVNFPRRRHVPVALNARTQVCMHTR</sequence>